<proteinExistence type="predicted"/>
<accession>A0A7R9M8A1</accession>
<feature type="region of interest" description="Disordered" evidence="7">
    <location>
        <begin position="1"/>
        <end position="25"/>
    </location>
</feature>
<dbReference type="AlphaFoldDB" id="A0A7R9M8A1"/>
<keyword evidence="2" id="KW-0479">Metal-binding</keyword>
<dbReference type="PROSITE" id="PS51471">
    <property type="entry name" value="FE2OG_OXY"/>
    <property type="match status" value="1"/>
</dbReference>
<evidence type="ECO:0000256" key="5">
    <source>
        <dbReference type="ARBA" id="ARBA00023002"/>
    </source>
</evidence>
<dbReference type="GO" id="GO:0004656">
    <property type="term" value="F:procollagen-proline 4-dioxygenase activity"/>
    <property type="evidence" value="ECO:0007669"/>
    <property type="project" value="TreeGrafter"/>
</dbReference>
<evidence type="ECO:0000256" key="2">
    <source>
        <dbReference type="ARBA" id="ARBA00022723"/>
    </source>
</evidence>
<sequence>MAGKLMNLSNEYEEEEPSQPLNPNNMLNNDWCRGVIRPPESVRSQLKCFHLNTTFIPFLRLTRIKVEEMYKRPHIVVIHEFLSEFEIQILKAWATPGLERTQVVNDTTGAYIPSKDRLAFGNWIKDEQHSAMATISRRISAITGLDLSTAEDANIIRYGVGGYYGHHYDTDVYVVDNPVIKPKRIATWINYLSDVEAGGATVFPYINVAVWPEKGAGLFWYNMLTSGLIDVNTIHGGCPVLVGTKWIVTKWIRPTGQEFRKLCENNLLSYNVLGINS</sequence>
<dbReference type="EMBL" id="CAJPVJ010009534">
    <property type="protein sequence ID" value="CAG2172650.1"/>
    <property type="molecule type" value="Genomic_DNA"/>
</dbReference>
<evidence type="ECO:0000256" key="3">
    <source>
        <dbReference type="ARBA" id="ARBA00022896"/>
    </source>
</evidence>
<evidence type="ECO:0000313" key="10">
    <source>
        <dbReference type="Proteomes" id="UP000728032"/>
    </source>
</evidence>
<evidence type="ECO:0000313" key="9">
    <source>
        <dbReference type="EMBL" id="CAD7655463.1"/>
    </source>
</evidence>
<dbReference type="InterPro" id="IPR044862">
    <property type="entry name" value="Pro_4_hyd_alph_FE2OG_OXY"/>
</dbReference>
<reference evidence="9" key="1">
    <citation type="submission" date="2020-11" db="EMBL/GenBank/DDBJ databases">
        <authorList>
            <person name="Tran Van P."/>
        </authorList>
    </citation>
    <scope>NUCLEOTIDE SEQUENCE</scope>
</reference>
<dbReference type="OrthoDB" id="420380at2759"/>
<comment type="cofactor">
    <cofactor evidence="1">
        <name>L-ascorbate</name>
        <dbReference type="ChEBI" id="CHEBI:38290"/>
    </cofactor>
</comment>
<dbReference type="GO" id="GO:0005506">
    <property type="term" value="F:iron ion binding"/>
    <property type="evidence" value="ECO:0007669"/>
    <property type="project" value="InterPro"/>
</dbReference>
<evidence type="ECO:0000256" key="1">
    <source>
        <dbReference type="ARBA" id="ARBA00001961"/>
    </source>
</evidence>
<feature type="domain" description="Fe2OG dioxygenase" evidence="8">
    <location>
        <begin position="149"/>
        <end position="254"/>
    </location>
</feature>
<evidence type="ECO:0000256" key="4">
    <source>
        <dbReference type="ARBA" id="ARBA00022964"/>
    </source>
</evidence>
<keyword evidence="10" id="KW-1185">Reference proteome</keyword>
<dbReference type="PANTHER" id="PTHR10869:SF244">
    <property type="entry name" value="PROLYL 4-HYDROXYLASE SUBUNIT ALPHA-2"/>
    <property type="match status" value="1"/>
</dbReference>
<dbReference type="GO" id="GO:0031418">
    <property type="term" value="F:L-ascorbic acid binding"/>
    <property type="evidence" value="ECO:0007669"/>
    <property type="project" value="UniProtKB-KW"/>
</dbReference>
<dbReference type="InterPro" id="IPR045054">
    <property type="entry name" value="P4HA-like"/>
</dbReference>
<dbReference type="Gene3D" id="2.60.120.620">
    <property type="entry name" value="q2cbj1_9rhob like domain"/>
    <property type="match status" value="1"/>
</dbReference>
<protein>
    <recommendedName>
        <fullName evidence="8">Fe2OG dioxygenase domain-containing protein</fullName>
    </recommendedName>
</protein>
<evidence type="ECO:0000256" key="6">
    <source>
        <dbReference type="ARBA" id="ARBA00023004"/>
    </source>
</evidence>
<keyword evidence="3" id="KW-0847">Vitamin C</keyword>
<dbReference type="Pfam" id="PF13640">
    <property type="entry name" value="2OG-FeII_Oxy_3"/>
    <property type="match status" value="1"/>
</dbReference>
<gene>
    <name evidence="9" type="ORF">ONB1V03_LOCUS12106</name>
</gene>
<keyword evidence="6" id="KW-0408">Iron</keyword>
<dbReference type="EMBL" id="OC924359">
    <property type="protein sequence ID" value="CAD7655463.1"/>
    <property type="molecule type" value="Genomic_DNA"/>
</dbReference>
<organism evidence="9">
    <name type="scientific">Oppiella nova</name>
    <dbReference type="NCBI Taxonomy" id="334625"/>
    <lineage>
        <taxon>Eukaryota</taxon>
        <taxon>Metazoa</taxon>
        <taxon>Ecdysozoa</taxon>
        <taxon>Arthropoda</taxon>
        <taxon>Chelicerata</taxon>
        <taxon>Arachnida</taxon>
        <taxon>Acari</taxon>
        <taxon>Acariformes</taxon>
        <taxon>Sarcoptiformes</taxon>
        <taxon>Oribatida</taxon>
        <taxon>Brachypylina</taxon>
        <taxon>Oppioidea</taxon>
        <taxon>Oppiidae</taxon>
        <taxon>Oppiella</taxon>
    </lineage>
</organism>
<dbReference type="GO" id="GO:0005783">
    <property type="term" value="C:endoplasmic reticulum"/>
    <property type="evidence" value="ECO:0007669"/>
    <property type="project" value="TreeGrafter"/>
</dbReference>
<name>A0A7R9M8A1_9ACAR</name>
<evidence type="ECO:0000259" key="8">
    <source>
        <dbReference type="PROSITE" id="PS51471"/>
    </source>
</evidence>
<dbReference type="Proteomes" id="UP000728032">
    <property type="component" value="Unassembled WGS sequence"/>
</dbReference>
<dbReference type="InterPro" id="IPR006620">
    <property type="entry name" value="Pro_4_hyd_alph"/>
</dbReference>
<dbReference type="PANTHER" id="PTHR10869">
    <property type="entry name" value="PROLYL 4-HYDROXYLASE ALPHA SUBUNIT"/>
    <property type="match status" value="1"/>
</dbReference>
<keyword evidence="4" id="KW-0223">Dioxygenase</keyword>
<keyword evidence="5" id="KW-0560">Oxidoreductase</keyword>
<evidence type="ECO:0000256" key="7">
    <source>
        <dbReference type="SAM" id="MobiDB-lite"/>
    </source>
</evidence>
<dbReference type="SMART" id="SM00702">
    <property type="entry name" value="P4Hc"/>
    <property type="match status" value="1"/>
</dbReference>
<dbReference type="InterPro" id="IPR005123">
    <property type="entry name" value="Oxoglu/Fe-dep_dioxygenase_dom"/>
</dbReference>